<gene>
    <name evidence="2" type="ORF">BYL167_LOCUS28315</name>
    <name evidence="3" type="ORF">SMN809_LOCUS31704</name>
</gene>
<evidence type="ECO:0000313" key="3">
    <source>
        <dbReference type="EMBL" id="CAF4428759.1"/>
    </source>
</evidence>
<name>A0A8S2UL53_9BILA</name>
<keyword evidence="1" id="KW-0677">Repeat</keyword>
<feature type="non-terminal residue" evidence="2">
    <location>
        <position position="89"/>
    </location>
</feature>
<dbReference type="SUPFAM" id="SSF63829">
    <property type="entry name" value="Calcium-dependent phosphotriesterase"/>
    <property type="match status" value="1"/>
</dbReference>
<dbReference type="InterPro" id="IPR011042">
    <property type="entry name" value="6-blade_b-propeller_TolB-like"/>
</dbReference>
<organism evidence="2 4">
    <name type="scientific">Rotaria magnacalcarata</name>
    <dbReference type="NCBI Taxonomy" id="392030"/>
    <lineage>
        <taxon>Eukaryota</taxon>
        <taxon>Metazoa</taxon>
        <taxon>Spiralia</taxon>
        <taxon>Gnathifera</taxon>
        <taxon>Rotifera</taxon>
        <taxon>Eurotatoria</taxon>
        <taxon>Bdelloidea</taxon>
        <taxon>Philodinida</taxon>
        <taxon>Philodinidae</taxon>
        <taxon>Rotaria</taxon>
    </lineage>
</organism>
<evidence type="ECO:0000313" key="2">
    <source>
        <dbReference type="EMBL" id="CAF4322147.1"/>
    </source>
</evidence>
<dbReference type="Proteomes" id="UP000681967">
    <property type="component" value="Unassembled WGS sequence"/>
</dbReference>
<dbReference type="AlphaFoldDB" id="A0A8S2UL53"/>
<sequence>DSLIICDYNNLRLVRWPRRNGKQGEVIISGIRCIGLTMDNNGAIYIADNKKHEVVRYQPGERCGTVLAGGNGSGNRLDQLQCPRWLFVD</sequence>
<dbReference type="Proteomes" id="UP000676336">
    <property type="component" value="Unassembled WGS sequence"/>
</dbReference>
<feature type="non-terminal residue" evidence="2">
    <location>
        <position position="1"/>
    </location>
</feature>
<dbReference type="EMBL" id="CAJOBI010064272">
    <property type="protein sequence ID" value="CAF4428759.1"/>
    <property type="molecule type" value="Genomic_DNA"/>
</dbReference>
<comment type="caution">
    <text evidence="2">The sequence shown here is derived from an EMBL/GenBank/DDBJ whole genome shotgun (WGS) entry which is preliminary data.</text>
</comment>
<dbReference type="Gene3D" id="2.120.10.30">
    <property type="entry name" value="TolB, C-terminal domain"/>
    <property type="match status" value="1"/>
</dbReference>
<evidence type="ECO:0000256" key="1">
    <source>
        <dbReference type="ARBA" id="ARBA00022737"/>
    </source>
</evidence>
<dbReference type="EMBL" id="CAJOBH010039734">
    <property type="protein sequence ID" value="CAF4322147.1"/>
    <property type="molecule type" value="Genomic_DNA"/>
</dbReference>
<reference evidence="2" key="1">
    <citation type="submission" date="2021-02" db="EMBL/GenBank/DDBJ databases">
        <authorList>
            <person name="Nowell W R."/>
        </authorList>
    </citation>
    <scope>NUCLEOTIDE SEQUENCE</scope>
</reference>
<evidence type="ECO:0000313" key="4">
    <source>
        <dbReference type="Proteomes" id="UP000681967"/>
    </source>
</evidence>
<proteinExistence type="predicted"/>
<protein>
    <submittedName>
        <fullName evidence="2">Uncharacterized protein</fullName>
    </submittedName>
</protein>
<accession>A0A8S2UL53</accession>
<dbReference type="Pfam" id="PF01436">
    <property type="entry name" value="NHL"/>
    <property type="match status" value="1"/>
</dbReference>
<dbReference type="InterPro" id="IPR001258">
    <property type="entry name" value="NHL_repeat"/>
</dbReference>